<name>A0AAP0KHQ1_9MAGN</name>
<dbReference type="PROSITE" id="PS50878">
    <property type="entry name" value="RT_POL"/>
    <property type="match status" value="1"/>
</dbReference>
<dbReference type="EMBL" id="JBBNAF010000004">
    <property type="protein sequence ID" value="KAK9151425.1"/>
    <property type="molecule type" value="Genomic_DNA"/>
</dbReference>
<dbReference type="AlphaFoldDB" id="A0AAP0KHQ1"/>
<evidence type="ECO:0000313" key="3">
    <source>
        <dbReference type="Proteomes" id="UP001420932"/>
    </source>
</evidence>
<protein>
    <recommendedName>
        <fullName evidence="1">Reverse transcriptase domain-containing protein</fullName>
    </recommendedName>
</protein>
<dbReference type="Pfam" id="PF00078">
    <property type="entry name" value="RVT_1"/>
    <property type="match status" value="1"/>
</dbReference>
<accession>A0AAP0KHQ1</accession>
<sequence>MKMFRKFHSSGHFERDLNEAHIVLIPKISFPQTLSEYRPISLCNSLYKLLSKVLANRLKTVLDRLISPFQNEFVAGRQITDNILLAHEILHSMERGDRRSLDTILKLHISKAYDKLEWSIVLEMLRRMGFSQRWCRWIEECITTVLYRVIINGELSKVITPTRGIRQGDPISPSPFLICSEALSFLLGKGEREGQFHGFKLNHSSPSIPHLIFVDDTLLFCKANVENI</sequence>
<dbReference type="CDD" id="cd01650">
    <property type="entry name" value="RT_nLTR_like"/>
    <property type="match status" value="1"/>
</dbReference>
<reference evidence="2 3" key="1">
    <citation type="submission" date="2024-01" db="EMBL/GenBank/DDBJ databases">
        <title>Genome assemblies of Stephania.</title>
        <authorList>
            <person name="Yang L."/>
        </authorList>
    </citation>
    <scope>NUCLEOTIDE SEQUENCE [LARGE SCALE GENOMIC DNA]</scope>
    <source>
        <strain evidence="2">YNDBR</strain>
        <tissue evidence="2">Leaf</tissue>
    </source>
</reference>
<keyword evidence="3" id="KW-1185">Reference proteome</keyword>
<dbReference type="InterPro" id="IPR052343">
    <property type="entry name" value="Retrotransposon-Effector_Assoc"/>
</dbReference>
<evidence type="ECO:0000313" key="2">
    <source>
        <dbReference type="EMBL" id="KAK9151425.1"/>
    </source>
</evidence>
<gene>
    <name evidence="2" type="ORF">Syun_009734</name>
</gene>
<dbReference type="InterPro" id="IPR043502">
    <property type="entry name" value="DNA/RNA_pol_sf"/>
</dbReference>
<dbReference type="PANTHER" id="PTHR46890">
    <property type="entry name" value="NON-LTR RETROLELEMENT REVERSE TRANSCRIPTASE-LIKE PROTEIN-RELATED"/>
    <property type="match status" value="1"/>
</dbReference>
<dbReference type="InterPro" id="IPR000477">
    <property type="entry name" value="RT_dom"/>
</dbReference>
<dbReference type="Proteomes" id="UP001420932">
    <property type="component" value="Unassembled WGS sequence"/>
</dbReference>
<evidence type="ECO:0000259" key="1">
    <source>
        <dbReference type="PROSITE" id="PS50878"/>
    </source>
</evidence>
<dbReference type="PANTHER" id="PTHR46890:SF48">
    <property type="entry name" value="RNA-DIRECTED DNA POLYMERASE"/>
    <property type="match status" value="1"/>
</dbReference>
<comment type="caution">
    <text evidence="2">The sequence shown here is derived from an EMBL/GenBank/DDBJ whole genome shotgun (WGS) entry which is preliminary data.</text>
</comment>
<dbReference type="SUPFAM" id="SSF56672">
    <property type="entry name" value="DNA/RNA polymerases"/>
    <property type="match status" value="1"/>
</dbReference>
<feature type="domain" description="Reverse transcriptase" evidence="1">
    <location>
        <begin position="6"/>
        <end position="228"/>
    </location>
</feature>
<proteinExistence type="predicted"/>
<organism evidence="2 3">
    <name type="scientific">Stephania yunnanensis</name>
    <dbReference type="NCBI Taxonomy" id="152371"/>
    <lineage>
        <taxon>Eukaryota</taxon>
        <taxon>Viridiplantae</taxon>
        <taxon>Streptophyta</taxon>
        <taxon>Embryophyta</taxon>
        <taxon>Tracheophyta</taxon>
        <taxon>Spermatophyta</taxon>
        <taxon>Magnoliopsida</taxon>
        <taxon>Ranunculales</taxon>
        <taxon>Menispermaceae</taxon>
        <taxon>Menispermoideae</taxon>
        <taxon>Cissampelideae</taxon>
        <taxon>Stephania</taxon>
    </lineage>
</organism>